<keyword evidence="3 7" id="KW-0812">Transmembrane</keyword>
<dbReference type="GO" id="GO:0016020">
    <property type="term" value="C:membrane"/>
    <property type="evidence" value="ECO:0007669"/>
    <property type="project" value="UniProtKB-SubCell"/>
</dbReference>
<reference evidence="9" key="1">
    <citation type="submission" date="2022-01" db="UniProtKB">
        <authorList>
            <consortium name="EnsemblMetazoa"/>
        </authorList>
    </citation>
    <scope>IDENTIFICATION</scope>
</reference>
<dbReference type="InterPro" id="IPR039859">
    <property type="entry name" value="PFA4/ZDH16/20/ERF2-like"/>
</dbReference>
<evidence type="ECO:0000256" key="6">
    <source>
        <dbReference type="ARBA" id="ARBA00023315"/>
    </source>
</evidence>
<evidence type="ECO:0000256" key="2">
    <source>
        <dbReference type="ARBA" id="ARBA00022679"/>
    </source>
</evidence>
<dbReference type="PANTHER" id="PTHR12246">
    <property type="entry name" value="PALMITOYLTRANSFERASE ZDHHC16"/>
    <property type="match status" value="1"/>
</dbReference>
<keyword evidence="10" id="KW-1185">Reference proteome</keyword>
<keyword evidence="4 7" id="KW-1133">Transmembrane helix</keyword>
<keyword evidence="5 7" id="KW-0472">Membrane</keyword>
<evidence type="ECO:0000259" key="8">
    <source>
        <dbReference type="Pfam" id="PF01529"/>
    </source>
</evidence>
<evidence type="ECO:0000256" key="3">
    <source>
        <dbReference type="ARBA" id="ARBA00022692"/>
    </source>
</evidence>
<dbReference type="EnsemblMetazoa" id="XM_014392736.2">
    <property type="protein sequence ID" value="XP_014248222.1"/>
    <property type="gene ID" value="LOC106665893"/>
</dbReference>
<dbReference type="EC" id="2.3.1.225" evidence="7"/>
<dbReference type="OMA" id="RMHIAWL"/>
<evidence type="ECO:0000313" key="9">
    <source>
        <dbReference type="EnsemblMetazoa" id="XP_014248222.1"/>
    </source>
</evidence>
<evidence type="ECO:0000256" key="4">
    <source>
        <dbReference type="ARBA" id="ARBA00022989"/>
    </source>
</evidence>
<dbReference type="Proteomes" id="UP000494040">
    <property type="component" value="Unassembled WGS sequence"/>
</dbReference>
<dbReference type="Pfam" id="PF01529">
    <property type="entry name" value="DHHC"/>
    <property type="match status" value="1"/>
</dbReference>
<feature type="domain" description="Palmitoyltransferase DHHC" evidence="8">
    <location>
        <begin position="90"/>
        <end position="227"/>
    </location>
</feature>
<organism evidence="9 10">
    <name type="scientific">Cimex lectularius</name>
    <name type="common">Bed bug</name>
    <name type="synonym">Acanthia lectularia</name>
    <dbReference type="NCBI Taxonomy" id="79782"/>
    <lineage>
        <taxon>Eukaryota</taxon>
        <taxon>Metazoa</taxon>
        <taxon>Ecdysozoa</taxon>
        <taxon>Arthropoda</taxon>
        <taxon>Hexapoda</taxon>
        <taxon>Insecta</taxon>
        <taxon>Pterygota</taxon>
        <taxon>Neoptera</taxon>
        <taxon>Paraneoptera</taxon>
        <taxon>Hemiptera</taxon>
        <taxon>Heteroptera</taxon>
        <taxon>Panheteroptera</taxon>
        <taxon>Cimicomorpha</taxon>
        <taxon>Cimicidae</taxon>
        <taxon>Cimex</taxon>
    </lineage>
</organism>
<feature type="transmembrane region" description="Helical" evidence="7">
    <location>
        <begin position="193"/>
        <end position="213"/>
    </location>
</feature>
<evidence type="ECO:0000256" key="1">
    <source>
        <dbReference type="ARBA" id="ARBA00004141"/>
    </source>
</evidence>
<comment type="domain">
    <text evidence="7">The DHHC domain is required for palmitoyltransferase activity.</text>
</comment>
<evidence type="ECO:0000313" key="10">
    <source>
        <dbReference type="Proteomes" id="UP000494040"/>
    </source>
</evidence>
<keyword evidence="6 7" id="KW-0012">Acyltransferase</keyword>
<comment type="catalytic activity">
    <reaction evidence="7">
        <text>L-cysteinyl-[protein] + hexadecanoyl-CoA = S-hexadecanoyl-L-cysteinyl-[protein] + CoA</text>
        <dbReference type="Rhea" id="RHEA:36683"/>
        <dbReference type="Rhea" id="RHEA-COMP:10131"/>
        <dbReference type="Rhea" id="RHEA-COMP:11032"/>
        <dbReference type="ChEBI" id="CHEBI:29950"/>
        <dbReference type="ChEBI" id="CHEBI:57287"/>
        <dbReference type="ChEBI" id="CHEBI:57379"/>
        <dbReference type="ChEBI" id="CHEBI:74151"/>
        <dbReference type="EC" id="2.3.1.225"/>
    </reaction>
</comment>
<feature type="transmembrane region" description="Helical" evidence="7">
    <location>
        <begin position="12"/>
        <end position="32"/>
    </location>
</feature>
<dbReference type="KEGG" id="clec:106665893"/>
<keyword evidence="2 7" id="KW-0808">Transferase</keyword>
<proteinExistence type="inferred from homology"/>
<dbReference type="GeneID" id="106665893"/>
<dbReference type="PROSITE" id="PS50216">
    <property type="entry name" value="DHHC"/>
    <property type="match status" value="1"/>
</dbReference>
<name>A0A8I6TGJ2_CIMLE</name>
<dbReference type="AlphaFoldDB" id="A0A8I6TGJ2"/>
<feature type="transmembrane region" description="Helical" evidence="7">
    <location>
        <begin position="163"/>
        <end position="181"/>
    </location>
</feature>
<evidence type="ECO:0000256" key="7">
    <source>
        <dbReference type="RuleBase" id="RU079119"/>
    </source>
</evidence>
<protein>
    <recommendedName>
        <fullName evidence="7">Palmitoyltransferase</fullName>
        <ecNumber evidence="7">2.3.1.225</ecNumber>
    </recommendedName>
</protein>
<evidence type="ECO:0000256" key="5">
    <source>
        <dbReference type="ARBA" id="ARBA00023136"/>
    </source>
</evidence>
<feature type="transmembrane region" description="Helical" evidence="7">
    <location>
        <begin position="135"/>
        <end position="157"/>
    </location>
</feature>
<comment type="similarity">
    <text evidence="7">Belongs to the DHHC palmitoyltransferase family.</text>
</comment>
<dbReference type="RefSeq" id="XP_014248222.1">
    <property type="nucleotide sequence ID" value="XM_014392736.2"/>
</dbReference>
<dbReference type="InterPro" id="IPR001594">
    <property type="entry name" value="Palmitoyltrfase_DHHC"/>
</dbReference>
<feature type="transmembrane region" description="Helical" evidence="7">
    <location>
        <begin position="47"/>
        <end position="72"/>
    </location>
</feature>
<sequence length="280" mass="32721">MGKLRKRLLPQSVSDGVSVFILTSLIQILYWFEVFMVLPKHYEDNIYIYAFHCVLSTWFLFNVMGNYVFLYLTDTSIQGKMLSSDFRPYWKYCEVCETLTPPRSWHCHICKTCILKRDHHCNFAACCVGHLNHRYFLLFLFYLSVAGLYCAYYNAIFLWNTTSFAWSGIMKVVFPLAIFFSGSDMSLMQIYRVLCVTTILGMIFVIAISMYYVQSATKGLVVYERANGIKDYQLGSVRENVIQALGERWYLVWISPFIYSRLPNDGIDWKPVKMISNKSK</sequence>
<accession>A0A8I6TGJ2</accession>
<comment type="subcellular location">
    <subcellularLocation>
        <location evidence="1">Membrane</location>
        <topology evidence="1">Multi-pass membrane protein</topology>
    </subcellularLocation>
</comment>
<dbReference type="OrthoDB" id="302728at2759"/>
<dbReference type="GO" id="GO:0019706">
    <property type="term" value="F:protein-cysteine S-palmitoyltransferase activity"/>
    <property type="evidence" value="ECO:0007669"/>
    <property type="project" value="UniProtKB-EC"/>
</dbReference>